<dbReference type="OMA" id="MKMIPQP"/>
<organism evidence="2 3">
    <name type="scientific">Passalora fulva</name>
    <name type="common">Tomato leaf mold</name>
    <name type="synonym">Cladosporium fulvum</name>
    <dbReference type="NCBI Taxonomy" id="5499"/>
    <lineage>
        <taxon>Eukaryota</taxon>
        <taxon>Fungi</taxon>
        <taxon>Dikarya</taxon>
        <taxon>Ascomycota</taxon>
        <taxon>Pezizomycotina</taxon>
        <taxon>Dothideomycetes</taxon>
        <taxon>Dothideomycetidae</taxon>
        <taxon>Mycosphaerellales</taxon>
        <taxon>Mycosphaerellaceae</taxon>
        <taxon>Fulvia</taxon>
    </lineage>
</organism>
<feature type="region of interest" description="Disordered" evidence="1">
    <location>
        <begin position="608"/>
        <end position="686"/>
    </location>
</feature>
<proteinExistence type="predicted"/>
<dbReference type="Proteomes" id="UP000756132">
    <property type="component" value="Chromosome 3"/>
</dbReference>
<dbReference type="EMBL" id="CP090165">
    <property type="protein sequence ID" value="UJO15354.1"/>
    <property type="molecule type" value="Genomic_DNA"/>
</dbReference>
<feature type="region of interest" description="Disordered" evidence="1">
    <location>
        <begin position="393"/>
        <end position="595"/>
    </location>
</feature>
<feature type="compositionally biased region" description="Polar residues" evidence="1">
    <location>
        <begin position="511"/>
        <end position="521"/>
    </location>
</feature>
<reference evidence="2" key="2">
    <citation type="journal article" date="2022" name="Microb. Genom.">
        <title>A chromosome-scale genome assembly of the tomato pathogen Cladosporium fulvum reveals a compartmentalized genome architecture and the presence of a dispensable chromosome.</title>
        <authorList>
            <person name="Zaccaron A.Z."/>
            <person name="Chen L.H."/>
            <person name="Samaras A."/>
            <person name="Stergiopoulos I."/>
        </authorList>
    </citation>
    <scope>NUCLEOTIDE SEQUENCE</scope>
    <source>
        <strain evidence="2">Race5_Kim</strain>
    </source>
</reference>
<feature type="compositionally biased region" description="Polar residues" evidence="1">
    <location>
        <begin position="416"/>
        <end position="442"/>
    </location>
</feature>
<name>A0A9Q8LDR1_PASFU</name>
<dbReference type="GeneID" id="71987853"/>
<sequence length="814" mass="88661">MYIEARPLSTYQPTPGWSIPPLSPGKLKRPPIGSAAPTSGSSGHRSRTSLQRPQFPSSGSSSSSLCGLEQTVPSFQSFVKRTPSKDSSDKPLPPTPSLAAKFSGESLIDSYFRRSSSIYSRTPSQLDADSIPGWQIDGVTEDLPPFLLQPIAYSVSTPDLSHKNDTPPLLEPRVYSPLIISPSPTVSTITVDRVDPEPLSGISPNAGPSKSSHQSLMASKRPKAETISLEEAKQALKAPGAVPLLPEELRAQALKQRRSQGQIRLDSIDIFSVGGKAPQLPPHVDEGLRAQALKQTTSQGQIRLDSIDIFGKAPQLAPHLPPAATLIDTQGRRRTLLTPPIEVTTPAKEYPLGAKPSLPYAKAFRVGNGPVRNITPPVAHARTVSREYVGLFSHDNDSDVSRGRRRERKRSRDVDQANTLAQPYHSMLTQQQTRQASESSGWDSDDSVRARMKMIPQPLFQTKQIPGTRQPADSYGSQSSLSVPGSHRRDDSGSSASSGKRSTGFHLRLSPPTSTRASSITGMIPISPPDDHNPGRSRPPPIVTNVSGRVKTNRTTPPRSKSHFERGMRYIRSKSSKKEEQKRADDLKQSMQPGTPLLAADIVALKLRTPDSTPNTSPLANSPSTWRTTNKSNVTEKGKVPMWERVAKNVAKGRRRSSNRSQSSSQLMSPGAFVPSPDSPHLFPNPIKSTAPYLGWTDSTKNLFDEAHTPTHPPSGHNLTHIIGPPKPLDDSKNGLVDADSFGSAAGRPSIVGNVLDSWRENKAQKRRENLKRAIRVVGPEEVAPDQKVTEGQREVWSRPVLGLQRKLSEFGWV</sequence>
<reference evidence="2" key="1">
    <citation type="submission" date="2021-12" db="EMBL/GenBank/DDBJ databases">
        <authorList>
            <person name="Zaccaron A."/>
            <person name="Stergiopoulos I."/>
        </authorList>
    </citation>
    <scope>NUCLEOTIDE SEQUENCE</scope>
    <source>
        <strain evidence="2">Race5_Kim</strain>
    </source>
</reference>
<feature type="region of interest" description="Disordered" evidence="1">
    <location>
        <begin position="1"/>
        <end position="99"/>
    </location>
</feature>
<protein>
    <submittedName>
        <fullName evidence="2">Uncharacterized protein</fullName>
    </submittedName>
</protein>
<evidence type="ECO:0000313" key="2">
    <source>
        <dbReference type="EMBL" id="UJO15354.1"/>
    </source>
</evidence>
<dbReference type="OrthoDB" id="3919589at2759"/>
<gene>
    <name evidence="2" type="ORF">CLAFUR5_07975</name>
</gene>
<evidence type="ECO:0000313" key="3">
    <source>
        <dbReference type="Proteomes" id="UP000756132"/>
    </source>
</evidence>
<feature type="compositionally biased region" description="Basic and acidic residues" evidence="1">
    <location>
        <begin position="576"/>
        <end position="588"/>
    </location>
</feature>
<feature type="compositionally biased region" description="Low complexity" evidence="1">
    <location>
        <begin position="493"/>
        <end position="502"/>
    </location>
</feature>
<feature type="compositionally biased region" description="Polar residues" evidence="1">
    <location>
        <begin position="610"/>
        <end position="633"/>
    </location>
</feature>
<dbReference type="KEGG" id="ffu:CLAFUR5_07975"/>
<keyword evidence="3" id="KW-1185">Reference proteome</keyword>
<dbReference type="RefSeq" id="XP_047759720.1">
    <property type="nucleotide sequence ID" value="XM_047907123.1"/>
</dbReference>
<dbReference type="AlphaFoldDB" id="A0A9Q8LDR1"/>
<accession>A0A9Q8LDR1</accession>
<evidence type="ECO:0000256" key="1">
    <source>
        <dbReference type="SAM" id="MobiDB-lite"/>
    </source>
</evidence>